<gene>
    <name evidence="1" type="ORF">PSNMU_V1.4_AUG-EV-PASAV3_0003140</name>
</gene>
<protein>
    <submittedName>
        <fullName evidence="1">Uncharacterized protein</fullName>
    </submittedName>
</protein>
<sequence length="83" mass="9297">MYSLASSALMNERIASEASLASINENTNGKNLQLDLFVLVLSILWLRELRVDTESFFEKIVALGNTNESNILRIKVVQLINVT</sequence>
<dbReference type="Proteomes" id="UP000291116">
    <property type="component" value="Unassembled WGS sequence"/>
</dbReference>
<keyword evidence="2" id="KW-1185">Reference proteome</keyword>
<evidence type="ECO:0000313" key="2">
    <source>
        <dbReference type="Proteomes" id="UP000291116"/>
    </source>
</evidence>
<evidence type="ECO:0000313" key="1">
    <source>
        <dbReference type="EMBL" id="VEU33625.1"/>
    </source>
</evidence>
<name>A0A448YV23_9STRA</name>
<organism evidence="1 2">
    <name type="scientific">Pseudo-nitzschia multistriata</name>
    <dbReference type="NCBI Taxonomy" id="183589"/>
    <lineage>
        <taxon>Eukaryota</taxon>
        <taxon>Sar</taxon>
        <taxon>Stramenopiles</taxon>
        <taxon>Ochrophyta</taxon>
        <taxon>Bacillariophyta</taxon>
        <taxon>Bacillariophyceae</taxon>
        <taxon>Bacillariophycidae</taxon>
        <taxon>Bacillariales</taxon>
        <taxon>Bacillariaceae</taxon>
        <taxon>Pseudo-nitzschia</taxon>
    </lineage>
</organism>
<dbReference type="EMBL" id="CAACVS010000004">
    <property type="protein sequence ID" value="VEU33625.1"/>
    <property type="molecule type" value="Genomic_DNA"/>
</dbReference>
<reference evidence="1 2" key="1">
    <citation type="submission" date="2019-01" db="EMBL/GenBank/DDBJ databases">
        <authorList>
            <person name="Ferrante I. M."/>
        </authorList>
    </citation>
    <scope>NUCLEOTIDE SEQUENCE [LARGE SCALE GENOMIC DNA]</scope>
    <source>
        <strain evidence="1 2">B856</strain>
    </source>
</reference>
<dbReference type="AlphaFoldDB" id="A0A448YV23"/>
<accession>A0A448YV23</accession>
<proteinExistence type="predicted"/>